<proteinExistence type="predicted"/>
<keyword evidence="1" id="KW-0479">Metal-binding</keyword>
<organism evidence="6 7">
    <name type="scientific">Armadillidium nasatum</name>
    <dbReference type="NCBI Taxonomy" id="96803"/>
    <lineage>
        <taxon>Eukaryota</taxon>
        <taxon>Metazoa</taxon>
        <taxon>Ecdysozoa</taxon>
        <taxon>Arthropoda</taxon>
        <taxon>Crustacea</taxon>
        <taxon>Multicrustacea</taxon>
        <taxon>Malacostraca</taxon>
        <taxon>Eumalacostraca</taxon>
        <taxon>Peracarida</taxon>
        <taxon>Isopoda</taxon>
        <taxon>Oniscidea</taxon>
        <taxon>Crinocheta</taxon>
        <taxon>Armadillidiidae</taxon>
        <taxon>Armadillidium</taxon>
    </lineage>
</organism>
<dbReference type="InterPro" id="IPR036236">
    <property type="entry name" value="Znf_C2H2_sf"/>
</dbReference>
<dbReference type="Gene3D" id="3.30.160.60">
    <property type="entry name" value="Classic Zinc Finger"/>
    <property type="match status" value="2"/>
</dbReference>
<evidence type="ECO:0000256" key="1">
    <source>
        <dbReference type="ARBA" id="ARBA00022723"/>
    </source>
</evidence>
<keyword evidence="7" id="KW-1185">Reference proteome</keyword>
<dbReference type="InterPro" id="IPR008598">
    <property type="entry name" value="Di19_Zn-bd"/>
</dbReference>
<dbReference type="GO" id="GO:0005634">
    <property type="term" value="C:nucleus"/>
    <property type="evidence" value="ECO:0007669"/>
    <property type="project" value="UniProtKB-ARBA"/>
</dbReference>
<keyword evidence="3" id="KW-0862">Zinc</keyword>
<dbReference type="EMBL" id="SEYY01000276">
    <property type="protein sequence ID" value="KAB7507646.1"/>
    <property type="molecule type" value="Genomic_DNA"/>
</dbReference>
<dbReference type="AlphaFoldDB" id="A0A5N5TNB8"/>
<evidence type="ECO:0000259" key="5">
    <source>
        <dbReference type="PROSITE" id="PS50157"/>
    </source>
</evidence>
<gene>
    <name evidence="6" type="ORF">Anas_04405</name>
</gene>
<comment type="caution">
    <text evidence="6">The sequence shown here is derived from an EMBL/GenBank/DDBJ whole genome shotgun (WGS) entry which is preliminary data.</text>
</comment>
<dbReference type="PROSITE" id="PS00028">
    <property type="entry name" value="ZINC_FINGER_C2H2_1"/>
    <property type="match status" value="1"/>
</dbReference>
<dbReference type="GO" id="GO:0008270">
    <property type="term" value="F:zinc ion binding"/>
    <property type="evidence" value="ECO:0007669"/>
    <property type="project" value="UniProtKB-KW"/>
</dbReference>
<dbReference type="PROSITE" id="PS50157">
    <property type="entry name" value="ZINC_FINGER_C2H2_2"/>
    <property type="match status" value="2"/>
</dbReference>
<evidence type="ECO:0000313" key="6">
    <source>
        <dbReference type="EMBL" id="KAB7507646.1"/>
    </source>
</evidence>
<name>A0A5N5TNB8_9CRUS</name>
<dbReference type="Proteomes" id="UP000326759">
    <property type="component" value="Unassembled WGS sequence"/>
</dbReference>
<dbReference type="PANTHER" id="PTHR23235">
    <property type="entry name" value="KRUEPPEL-LIKE TRANSCRIPTION FACTOR"/>
    <property type="match status" value="1"/>
</dbReference>
<dbReference type="OrthoDB" id="3437960at2759"/>
<evidence type="ECO:0000256" key="3">
    <source>
        <dbReference type="ARBA" id="ARBA00022833"/>
    </source>
</evidence>
<dbReference type="InterPro" id="IPR013087">
    <property type="entry name" value="Znf_C2H2_type"/>
</dbReference>
<reference evidence="6 7" key="1">
    <citation type="journal article" date="2019" name="PLoS Biol.">
        <title>Sex chromosomes control vertical transmission of feminizing Wolbachia symbionts in an isopod.</title>
        <authorList>
            <person name="Becking T."/>
            <person name="Chebbi M.A."/>
            <person name="Giraud I."/>
            <person name="Moumen B."/>
            <person name="Laverre T."/>
            <person name="Caubet Y."/>
            <person name="Peccoud J."/>
            <person name="Gilbert C."/>
            <person name="Cordaux R."/>
        </authorList>
    </citation>
    <scope>NUCLEOTIDE SEQUENCE [LARGE SCALE GENOMIC DNA]</scope>
    <source>
        <strain evidence="6">ANa2</strain>
        <tissue evidence="6">Whole body excluding digestive tract and cuticle</tissue>
    </source>
</reference>
<dbReference type="FunFam" id="3.30.160.60:FF:000446">
    <property type="entry name" value="Zinc finger protein"/>
    <property type="match status" value="1"/>
</dbReference>
<accession>A0A5N5TNB8</accession>
<keyword evidence="2 4" id="KW-0863">Zinc-finger</keyword>
<dbReference type="Pfam" id="PF05605">
    <property type="entry name" value="zf-Di19"/>
    <property type="match status" value="1"/>
</dbReference>
<dbReference type="SMART" id="SM00355">
    <property type="entry name" value="ZnF_C2H2"/>
    <property type="match status" value="2"/>
</dbReference>
<feature type="domain" description="C2H2-type" evidence="5">
    <location>
        <begin position="87"/>
        <end position="115"/>
    </location>
</feature>
<sequence length="154" mass="17683">MTVLNMTKGRVKDMIKTMVMISTCSLRLKSLIRREIFLASFVDEISEVSFIDGIPESSLPYIDVIPEAEVNSNVNISSDNSTGVRSYNCPYCPYKSLVKTNVKTHVKYRHTGEKPFICPICSRRFAQKQVAERHMKIHGIIINRINSDMYKLKY</sequence>
<evidence type="ECO:0000256" key="4">
    <source>
        <dbReference type="PROSITE-ProRule" id="PRU00042"/>
    </source>
</evidence>
<dbReference type="SUPFAM" id="SSF57667">
    <property type="entry name" value="beta-beta-alpha zinc fingers"/>
    <property type="match status" value="1"/>
</dbReference>
<evidence type="ECO:0000256" key="2">
    <source>
        <dbReference type="ARBA" id="ARBA00022771"/>
    </source>
</evidence>
<evidence type="ECO:0000313" key="7">
    <source>
        <dbReference type="Proteomes" id="UP000326759"/>
    </source>
</evidence>
<feature type="domain" description="C2H2-type" evidence="5">
    <location>
        <begin position="116"/>
        <end position="138"/>
    </location>
</feature>
<protein>
    <submittedName>
        <fullName evidence="6">Zinc finger protein</fullName>
    </submittedName>
</protein>